<dbReference type="SUPFAM" id="SSF48452">
    <property type="entry name" value="TPR-like"/>
    <property type="match status" value="2"/>
</dbReference>
<dbReference type="EMBL" id="CP015910">
    <property type="protein sequence ID" value="ANN64348.1"/>
    <property type="molecule type" value="Genomic_DNA"/>
</dbReference>
<dbReference type="PANTHER" id="PTHR44858">
    <property type="entry name" value="TETRATRICOPEPTIDE REPEAT PROTEIN 6"/>
    <property type="match status" value="1"/>
</dbReference>
<dbReference type="PROSITE" id="PS50005">
    <property type="entry name" value="TPR"/>
    <property type="match status" value="1"/>
</dbReference>
<dbReference type="InterPro" id="IPR019734">
    <property type="entry name" value="TPR_rpt"/>
</dbReference>
<keyword evidence="1" id="KW-0677">Repeat</keyword>
<keyword evidence="2 3" id="KW-0802">TPR repeat</keyword>
<accession>A0A3B6VZT4</accession>
<evidence type="ECO:0000256" key="1">
    <source>
        <dbReference type="ARBA" id="ARBA00022737"/>
    </source>
</evidence>
<dbReference type="InterPro" id="IPR011990">
    <property type="entry name" value="TPR-like_helical_dom_sf"/>
</dbReference>
<reference evidence="5" key="1">
    <citation type="journal article" date="2016" name="Genome Announc.">
        <title>Complete Genome Sequence of Brachyspira hyodysenteriae Type Strain B78 (ATCC 27164).</title>
        <authorList>
            <person name="Mirajkar N.S."/>
            <person name="Johnson T.J."/>
            <person name="Gebhart C.J."/>
        </authorList>
    </citation>
    <scope>NUCLEOTIDE SEQUENCE [LARGE SCALE GENOMIC DNA]</scope>
    <source>
        <strain evidence="5">B78</strain>
    </source>
</reference>
<proteinExistence type="predicted"/>
<dbReference type="InterPro" id="IPR050498">
    <property type="entry name" value="Ycf3"/>
</dbReference>
<dbReference type="Pfam" id="PF13181">
    <property type="entry name" value="TPR_8"/>
    <property type="match status" value="2"/>
</dbReference>
<dbReference type="RefSeq" id="WP_020063958.1">
    <property type="nucleotide sequence ID" value="NZ_CP015910.2"/>
</dbReference>
<feature type="repeat" description="TPR" evidence="3">
    <location>
        <begin position="88"/>
        <end position="121"/>
    </location>
</feature>
<gene>
    <name evidence="4" type="ORF">BHYOB78_10850</name>
</gene>
<name>A0A3B6VZT4_BRAHO</name>
<evidence type="ECO:0000256" key="3">
    <source>
        <dbReference type="PROSITE-ProRule" id="PRU00339"/>
    </source>
</evidence>
<dbReference type="KEGG" id="bhd:BHYOB78_10850"/>
<organism evidence="4 5">
    <name type="scientific">Brachyspira hyodysenteriae ATCC 27164</name>
    <dbReference type="NCBI Taxonomy" id="1266923"/>
    <lineage>
        <taxon>Bacteria</taxon>
        <taxon>Pseudomonadati</taxon>
        <taxon>Spirochaetota</taxon>
        <taxon>Spirochaetia</taxon>
        <taxon>Brachyspirales</taxon>
        <taxon>Brachyspiraceae</taxon>
        <taxon>Brachyspira</taxon>
    </lineage>
</organism>
<dbReference type="OrthoDB" id="332581at2"/>
<evidence type="ECO:0000313" key="5">
    <source>
        <dbReference type="Proteomes" id="UP000092328"/>
    </source>
</evidence>
<dbReference type="SMART" id="SM00028">
    <property type="entry name" value="TPR"/>
    <property type="match status" value="5"/>
</dbReference>
<dbReference type="Pfam" id="PF11185">
    <property type="entry name" value="DUF2971"/>
    <property type="match status" value="1"/>
</dbReference>
<dbReference type="AlphaFoldDB" id="A0A3B6VZT4"/>
<protein>
    <submittedName>
        <fullName evidence="4">Uncharacterized protein</fullName>
    </submittedName>
</protein>
<keyword evidence="5" id="KW-1185">Reference proteome</keyword>
<dbReference type="PANTHER" id="PTHR44858:SF1">
    <property type="entry name" value="UDP-N-ACETYLGLUCOSAMINE--PEPTIDE N-ACETYLGLUCOSAMINYLTRANSFERASE SPINDLY-RELATED"/>
    <property type="match status" value="1"/>
</dbReference>
<dbReference type="Proteomes" id="UP000092328">
    <property type="component" value="Chromosome"/>
</dbReference>
<evidence type="ECO:0000313" key="4">
    <source>
        <dbReference type="EMBL" id="ANN64348.1"/>
    </source>
</evidence>
<sequence>MHNFYICKAISNYNNYSEALPYFNKALEYLDSIYDKSDIVYKKLYIRTLFERGKFYSFHYKFKMALKDFFQAINIFETNNIIDTNLLYNIYCSIGLEYSSINKINKANKYYNKAINLAEDFSKAYALKGNLYYKKKLYEKALKYYNISIRKGYFKSYYDKSLIYFLKKNYKKALEMIEIYFTNQIDNDKMNCICYYHRGLYKCFLNNYQDGYNDFLEGLKMYNSSTKILFDIIMIIYKNSNEEFKNIFDELLKIIFIEDFKLKNNNYIIDNNLLYKYKKIDINLLKLISNNNNKVNNIRLSNFNYFNDPADPLIKLNKEAFEAIEEYTNDIKIYSLSSEYNNFLMWSHYANEHKGICVAYDISNINEYNNMILKKVRYTNSVVLGEYEHIFDNYALNLESYFISLFYLKHKNWQYENEYRIIANTKEEYIYLPIKAIYFGMNSSDDDIKLIKSLVKDDTIKFYKMKSDENNLFNLIAEKI</sequence>
<reference evidence="5" key="2">
    <citation type="journal article" date="2017" name="Genome Announc.">
        <title>Correction for Mirajkar et al., Complete Genome Sequence of Brachyspira hyodysenteriae Type Strain B78 (ATCC 27164).</title>
        <authorList>
            <person name="Mirajkar N.S."/>
            <person name="Johnson T.J."/>
            <person name="Gebhart C.J."/>
        </authorList>
    </citation>
    <scope>NUCLEOTIDE SEQUENCE [LARGE SCALE GENOMIC DNA]</scope>
    <source>
        <strain evidence="5">B78</strain>
    </source>
</reference>
<dbReference type="InterPro" id="IPR021352">
    <property type="entry name" value="DUF2971"/>
</dbReference>
<dbReference type="Gene3D" id="1.25.40.10">
    <property type="entry name" value="Tetratricopeptide repeat domain"/>
    <property type="match status" value="2"/>
</dbReference>
<evidence type="ECO:0000256" key="2">
    <source>
        <dbReference type="ARBA" id="ARBA00022803"/>
    </source>
</evidence>